<evidence type="ECO:0000256" key="4">
    <source>
        <dbReference type="ARBA" id="ARBA00023002"/>
    </source>
</evidence>
<evidence type="ECO:0000256" key="3">
    <source>
        <dbReference type="ARBA" id="ARBA00022643"/>
    </source>
</evidence>
<keyword evidence="2" id="KW-0285">Flavoprotein</keyword>
<evidence type="ECO:0000256" key="2">
    <source>
        <dbReference type="ARBA" id="ARBA00022630"/>
    </source>
</evidence>
<evidence type="ECO:0000313" key="7">
    <source>
        <dbReference type="Proteomes" id="UP000295696"/>
    </source>
</evidence>
<dbReference type="FunFam" id="3.20.20.70:FF:000210">
    <property type="entry name" value="2-nitropropane dioxygenase"/>
    <property type="match status" value="1"/>
</dbReference>
<keyword evidence="3" id="KW-0288">FMN</keyword>
<reference evidence="6 7" key="1">
    <citation type="submission" date="2019-03" db="EMBL/GenBank/DDBJ databases">
        <title>Genomic Encyclopedia of Type Strains, Phase IV (KMG-IV): sequencing the most valuable type-strain genomes for metagenomic binning, comparative biology and taxonomic classification.</title>
        <authorList>
            <person name="Goeker M."/>
        </authorList>
    </citation>
    <scope>NUCLEOTIDE SEQUENCE [LARGE SCALE GENOMIC DNA]</scope>
    <source>
        <strain evidence="6 7">DSM 104836</strain>
    </source>
</reference>
<dbReference type="PANTHER" id="PTHR42747">
    <property type="entry name" value="NITRONATE MONOOXYGENASE-RELATED"/>
    <property type="match status" value="1"/>
</dbReference>
<accession>A0A4R3IQQ8</accession>
<dbReference type="Gene3D" id="3.20.20.70">
    <property type="entry name" value="Aldolase class I"/>
    <property type="match status" value="1"/>
</dbReference>
<gene>
    <name evidence="6" type="ORF">EDD52_1404</name>
</gene>
<dbReference type="PANTHER" id="PTHR42747:SF4">
    <property type="entry name" value="BLR1330 PROTEIN"/>
    <property type="match status" value="1"/>
</dbReference>
<name>A0A4R3IQQ8_9RHOB</name>
<keyword evidence="5 6" id="KW-0503">Monooxygenase</keyword>
<dbReference type="InterPro" id="IPR013785">
    <property type="entry name" value="Aldolase_TIM"/>
</dbReference>
<dbReference type="OrthoDB" id="9778912at2"/>
<evidence type="ECO:0000256" key="5">
    <source>
        <dbReference type="ARBA" id="ARBA00023033"/>
    </source>
</evidence>
<dbReference type="InterPro" id="IPR004136">
    <property type="entry name" value="NMO"/>
</dbReference>
<dbReference type="GO" id="GO:0018580">
    <property type="term" value="F:nitronate monooxygenase activity"/>
    <property type="evidence" value="ECO:0007669"/>
    <property type="project" value="InterPro"/>
</dbReference>
<organism evidence="6 7">
    <name type="scientific">Primorskyibacter sedentarius</name>
    <dbReference type="NCBI Taxonomy" id="745311"/>
    <lineage>
        <taxon>Bacteria</taxon>
        <taxon>Pseudomonadati</taxon>
        <taxon>Pseudomonadota</taxon>
        <taxon>Alphaproteobacteria</taxon>
        <taxon>Rhodobacterales</taxon>
        <taxon>Roseobacteraceae</taxon>
        <taxon>Primorskyibacter</taxon>
    </lineage>
</organism>
<evidence type="ECO:0000256" key="1">
    <source>
        <dbReference type="ARBA" id="ARBA00009881"/>
    </source>
</evidence>
<comment type="similarity">
    <text evidence="1">Belongs to the nitronate monooxygenase family. NMO class I subfamily.</text>
</comment>
<dbReference type="SUPFAM" id="SSF51412">
    <property type="entry name" value="Inosine monophosphate dehydrogenase (IMPDH)"/>
    <property type="match status" value="1"/>
</dbReference>
<evidence type="ECO:0000313" key="6">
    <source>
        <dbReference type="EMBL" id="TCS51821.1"/>
    </source>
</evidence>
<dbReference type="Proteomes" id="UP000295696">
    <property type="component" value="Unassembled WGS sequence"/>
</dbReference>
<dbReference type="Pfam" id="PF03060">
    <property type="entry name" value="NMO"/>
    <property type="match status" value="1"/>
</dbReference>
<dbReference type="RefSeq" id="WP_132248871.1">
    <property type="nucleotide sequence ID" value="NZ_SLZU01000040.1"/>
</dbReference>
<dbReference type="AlphaFoldDB" id="A0A4R3IQQ8"/>
<sequence>MTIPIQLQSLRLPLIAAPMYIVSNPDLVIAQCQAGIVGSVPALNARDIDGEGIVLEVWLKRITEELDAWNQANPDTPAAPFAVNQIVHKSNERLERDIEICARWKVPIWITSLGAREDVNTAAHDAGAIVLHDIISDRFARKAIEKGADGLIAVAAGAGGHTGAQSPFALIQEIRQWFDGPLVLSGAIASGASLLGAQAAGADFGYMGTPFIATKEASAPPAYQDMLCRAQAQDIVTTAAVTGVNGNYLSESLAKTGVDPSTTGQLSLLGDKSNSGPKPWRDIWSAGQGVGSITDVVPTKDLIGRIAREYDAAKMRLSEVTGR</sequence>
<dbReference type="CDD" id="cd04730">
    <property type="entry name" value="NPD_like"/>
    <property type="match status" value="1"/>
</dbReference>
<comment type="caution">
    <text evidence="6">The sequence shown here is derived from an EMBL/GenBank/DDBJ whole genome shotgun (WGS) entry which is preliminary data.</text>
</comment>
<protein>
    <submittedName>
        <fullName evidence="6">Nitronate monooxygenase</fullName>
    </submittedName>
</protein>
<proteinExistence type="inferred from homology"/>
<keyword evidence="4" id="KW-0560">Oxidoreductase</keyword>
<dbReference type="EMBL" id="SLZU01000040">
    <property type="protein sequence ID" value="TCS51821.1"/>
    <property type="molecule type" value="Genomic_DNA"/>
</dbReference>
<keyword evidence="7" id="KW-1185">Reference proteome</keyword>